<dbReference type="Proteomes" id="UP001589862">
    <property type="component" value="Unassembled WGS sequence"/>
</dbReference>
<dbReference type="Pfam" id="PF04657">
    <property type="entry name" value="DMT_YdcZ"/>
    <property type="match status" value="2"/>
</dbReference>
<feature type="transmembrane region" description="Helical" evidence="1">
    <location>
        <begin position="289"/>
        <end position="310"/>
    </location>
</feature>
<feature type="transmembrane region" description="Helical" evidence="1">
    <location>
        <begin position="316"/>
        <end position="337"/>
    </location>
</feature>
<keyword evidence="1" id="KW-1133">Transmembrane helix</keyword>
<feature type="transmembrane region" description="Helical" evidence="1">
    <location>
        <begin position="159"/>
        <end position="177"/>
    </location>
</feature>
<feature type="transmembrane region" description="Helical" evidence="1">
    <location>
        <begin position="59"/>
        <end position="78"/>
    </location>
</feature>
<keyword evidence="3" id="KW-1185">Reference proteome</keyword>
<evidence type="ECO:0000256" key="1">
    <source>
        <dbReference type="SAM" id="Phobius"/>
    </source>
</evidence>
<keyword evidence="1" id="KW-0812">Transmembrane</keyword>
<gene>
    <name evidence="2" type="ORF">ACFFFR_10425</name>
</gene>
<dbReference type="RefSeq" id="WP_377460220.1">
    <property type="nucleotide sequence ID" value="NZ_JBHLUB010000032.1"/>
</dbReference>
<feature type="transmembrane region" description="Helical" evidence="1">
    <location>
        <begin position="263"/>
        <end position="282"/>
    </location>
</feature>
<evidence type="ECO:0000313" key="2">
    <source>
        <dbReference type="EMBL" id="MFC0582785.1"/>
    </source>
</evidence>
<sequence length="366" mass="37606">MRCPLTRPGCWRMVEAGACAEEGAVGRVTSMLLALAGGVAISVQARITGSLKVQLQDSVLAAAIVFCSGLVLMILVNLTSRRGRSTVARMFRGATTKQFPFVFLFTGLLGAYAVFGQSVTVDLLGVAVFSVTFVAGQMVASVVLDTVGWSPAGKKQLAPLRLVGAVLALAGVVLALAPRLGADSSVTAMSLQTLAVPLLVVFSGGLLQPAQMVMNGVVQNHVGRPEPLVLTNYLTGTIALTLFSIPAIADGALGRLPTAPADWWFYTGGLLGSIVVMGGAILTRTIGALLFTLGIVAGQLVGALFLDLFWPAPGSVVVWQTVFGVAVTMLALLLASASGLRAAVDRASADSGAAAAGPKRDETNQS</sequence>
<name>A0ABV6PCD8_9MICC</name>
<keyword evidence="1" id="KW-0472">Membrane</keyword>
<feature type="transmembrane region" description="Helical" evidence="1">
    <location>
        <begin position="99"/>
        <end position="117"/>
    </location>
</feature>
<dbReference type="PANTHER" id="PTHR34821">
    <property type="entry name" value="INNER MEMBRANE PROTEIN YDCZ"/>
    <property type="match status" value="1"/>
</dbReference>
<dbReference type="EMBL" id="JBHLUB010000032">
    <property type="protein sequence ID" value="MFC0582785.1"/>
    <property type="molecule type" value="Genomic_DNA"/>
</dbReference>
<feature type="transmembrane region" description="Helical" evidence="1">
    <location>
        <begin position="189"/>
        <end position="207"/>
    </location>
</feature>
<organism evidence="2 3">
    <name type="scientific">Micrococcoides hystricis</name>
    <dbReference type="NCBI Taxonomy" id="1572761"/>
    <lineage>
        <taxon>Bacteria</taxon>
        <taxon>Bacillati</taxon>
        <taxon>Actinomycetota</taxon>
        <taxon>Actinomycetes</taxon>
        <taxon>Micrococcales</taxon>
        <taxon>Micrococcaceae</taxon>
        <taxon>Micrococcoides</taxon>
    </lineage>
</organism>
<proteinExistence type="predicted"/>
<dbReference type="InterPro" id="IPR006750">
    <property type="entry name" value="YdcZ"/>
</dbReference>
<feature type="transmembrane region" description="Helical" evidence="1">
    <location>
        <begin position="228"/>
        <end position="248"/>
    </location>
</feature>
<evidence type="ECO:0000313" key="3">
    <source>
        <dbReference type="Proteomes" id="UP001589862"/>
    </source>
</evidence>
<comment type="caution">
    <text evidence="2">The sequence shown here is derived from an EMBL/GenBank/DDBJ whole genome shotgun (WGS) entry which is preliminary data.</text>
</comment>
<dbReference type="PANTHER" id="PTHR34821:SF2">
    <property type="entry name" value="INNER MEMBRANE PROTEIN YDCZ"/>
    <property type="match status" value="1"/>
</dbReference>
<reference evidence="2 3" key="1">
    <citation type="submission" date="2024-09" db="EMBL/GenBank/DDBJ databases">
        <authorList>
            <person name="Sun Q."/>
            <person name="Mori K."/>
        </authorList>
    </citation>
    <scope>NUCLEOTIDE SEQUENCE [LARGE SCALE GENOMIC DNA]</scope>
    <source>
        <strain evidence="2 3">NCAIM B.02604</strain>
    </source>
</reference>
<accession>A0ABV6PCD8</accession>
<feature type="transmembrane region" description="Helical" evidence="1">
    <location>
        <begin position="123"/>
        <end position="147"/>
    </location>
</feature>
<protein>
    <submittedName>
        <fullName evidence="2">DMT family transporter</fullName>
    </submittedName>
</protein>